<evidence type="ECO:0000256" key="1">
    <source>
        <dbReference type="SAM" id="MobiDB-lite"/>
    </source>
</evidence>
<dbReference type="EMBL" id="JACHXN010000008">
    <property type="protein sequence ID" value="MBB3146395.1"/>
    <property type="molecule type" value="Genomic_DNA"/>
</dbReference>
<reference evidence="2 3" key="1">
    <citation type="submission" date="2020-08" db="EMBL/GenBank/DDBJ databases">
        <title>Genomic Encyclopedia of Type Strains, Phase III (KMG-III): the genomes of soil and plant-associated and newly described type strains.</title>
        <authorList>
            <person name="Whitman W."/>
        </authorList>
    </citation>
    <scope>NUCLEOTIDE SEQUENCE [LARGE SCALE GENOMIC DNA]</scope>
    <source>
        <strain evidence="2 3">CECT 7015</strain>
    </source>
</reference>
<comment type="caution">
    <text evidence="2">The sequence shown here is derived from an EMBL/GenBank/DDBJ whole genome shotgun (WGS) entry which is preliminary data.</text>
</comment>
<proteinExistence type="predicted"/>
<feature type="region of interest" description="Disordered" evidence="1">
    <location>
        <begin position="1"/>
        <end position="23"/>
    </location>
</feature>
<organism evidence="2 3">
    <name type="scientific">Phyllobacterium trifolii</name>
    <dbReference type="NCBI Taxonomy" id="300193"/>
    <lineage>
        <taxon>Bacteria</taxon>
        <taxon>Pseudomonadati</taxon>
        <taxon>Pseudomonadota</taxon>
        <taxon>Alphaproteobacteria</taxon>
        <taxon>Hyphomicrobiales</taxon>
        <taxon>Phyllobacteriaceae</taxon>
        <taxon>Phyllobacterium</taxon>
    </lineage>
</organism>
<evidence type="ECO:0000313" key="3">
    <source>
        <dbReference type="Proteomes" id="UP000554520"/>
    </source>
</evidence>
<name>A0A839U8U0_9HYPH</name>
<gene>
    <name evidence="2" type="ORF">FHS21_002810</name>
</gene>
<evidence type="ECO:0000313" key="2">
    <source>
        <dbReference type="EMBL" id="MBB3146395.1"/>
    </source>
</evidence>
<sequence length="365" mass="40245">MNKAPAPDGTTGSVARLPTQPKNPETVIQLADHEQPGRYHGSNGEWWPTHEASHIRLNNGKLKHLEYYIERRVRRESHDTMKSIAEAVRDVLGDLRKGLQEQIDDLKTDPAHQTAIEAAQVIALTRLREIEDSLDALSSESLENGIGAESYAKSFRDALAALAGEYHFVKSLPAFVSIKRVNGSTLERGRASRKQSLLMLYVQAVERIIGEIGGTIYEHDDVDRKQIPITTLGLQLIDKALRLRFLGLGLAGDLTWGDARTLRLRSLLNEVKALGVLDRTDVLAAETSMHTMSQTLIAAADAWDRQAKVIGVMAHADAVAAHKTQSDATIPPNDEGTAVREGYNAAAARYEEKMPYRLSLLYGKS</sequence>
<keyword evidence="3" id="KW-1185">Reference proteome</keyword>
<dbReference type="AlphaFoldDB" id="A0A839U8U0"/>
<dbReference type="Proteomes" id="UP000554520">
    <property type="component" value="Unassembled WGS sequence"/>
</dbReference>
<dbReference type="RefSeq" id="WP_183662302.1">
    <property type="nucleotide sequence ID" value="NZ_JACHXN010000008.1"/>
</dbReference>
<accession>A0A839U8U0</accession>
<protein>
    <submittedName>
        <fullName evidence="2">Uncharacterized protein</fullName>
    </submittedName>
</protein>